<sequence>MKDFLNKLASDSPTPGGGSASAASGAMGAALLSMVYSISRRKIIKTLEVIKKLNEEHPIEIVSTFLGAHAFPEEYKNKEESYVNLIIEE</sequence>
<dbReference type="SUPFAM" id="SSF101262">
    <property type="entry name" value="Methenyltetrahydrofolate cyclohydrolase-like"/>
    <property type="match status" value="1"/>
</dbReference>
<dbReference type="AlphaFoldDB" id="X1ASK6"/>
<feature type="region of interest" description="Disordered" evidence="1">
    <location>
        <begin position="1"/>
        <end position="23"/>
    </location>
</feature>
<reference evidence="4" key="1">
    <citation type="journal article" date="2014" name="Front. Microbiol.">
        <title>High frequency of phylogenetically diverse reductive dehalogenase-homologous genes in deep subseafloor sedimentary metagenomes.</title>
        <authorList>
            <person name="Kawai M."/>
            <person name="Futagami T."/>
            <person name="Toyoda A."/>
            <person name="Takaki Y."/>
            <person name="Nishi S."/>
            <person name="Hori S."/>
            <person name="Arai W."/>
            <person name="Tsubouchi T."/>
            <person name="Morono Y."/>
            <person name="Uchiyama I."/>
            <person name="Ito T."/>
            <person name="Fujiyama A."/>
            <person name="Inagaki F."/>
            <person name="Takami H."/>
        </authorList>
    </citation>
    <scope>NUCLEOTIDE SEQUENCE</scope>
    <source>
        <strain evidence="4">Expedition CK06-06</strain>
    </source>
</reference>
<protein>
    <recommendedName>
        <fullName evidence="3">Cyclodeaminase/cyclohydrolase domain-containing protein</fullName>
    </recommendedName>
</protein>
<evidence type="ECO:0000256" key="1">
    <source>
        <dbReference type="SAM" id="MobiDB-lite"/>
    </source>
</evidence>
<organism evidence="4">
    <name type="scientific">marine sediment metagenome</name>
    <dbReference type="NCBI Taxonomy" id="412755"/>
    <lineage>
        <taxon>unclassified sequences</taxon>
        <taxon>metagenomes</taxon>
        <taxon>ecological metagenomes</taxon>
    </lineage>
</organism>
<dbReference type="InterPro" id="IPR036178">
    <property type="entry name" value="Formintransfe-cycloase-like_sf"/>
</dbReference>
<dbReference type="EMBL" id="BART01011483">
    <property type="protein sequence ID" value="GAG85695.1"/>
    <property type="molecule type" value="Genomic_DNA"/>
</dbReference>
<gene>
    <name evidence="4" type="ORF">S01H4_24452</name>
</gene>
<evidence type="ECO:0000259" key="3">
    <source>
        <dbReference type="Pfam" id="PF04961"/>
    </source>
</evidence>
<accession>X1ASK6</accession>
<dbReference type="Pfam" id="PF04961">
    <property type="entry name" value="FTCD_C"/>
    <property type="match status" value="1"/>
</dbReference>
<name>X1ASK6_9ZZZZ</name>
<dbReference type="Gene3D" id="1.20.120.680">
    <property type="entry name" value="Formiminotetrahydrofolate cyclodeaminase monomer, up-and-down helical bundle"/>
    <property type="match status" value="1"/>
</dbReference>
<proteinExistence type="predicted"/>
<keyword evidence="2" id="KW-0472">Membrane</keyword>
<keyword evidence="2" id="KW-0812">Transmembrane</keyword>
<evidence type="ECO:0000256" key="2">
    <source>
        <dbReference type="SAM" id="Phobius"/>
    </source>
</evidence>
<feature type="domain" description="Cyclodeaminase/cyclohydrolase" evidence="3">
    <location>
        <begin position="1"/>
        <end position="42"/>
    </location>
</feature>
<dbReference type="GO" id="GO:0003824">
    <property type="term" value="F:catalytic activity"/>
    <property type="evidence" value="ECO:0007669"/>
    <property type="project" value="InterPro"/>
</dbReference>
<feature type="transmembrane region" description="Helical" evidence="2">
    <location>
        <begin position="20"/>
        <end position="38"/>
    </location>
</feature>
<feature type="non-terminal residue" evidence="4">
    <location>
        <position position="89"/>
    </location>
</feature>
<keyword evidence="2" id="KW-1133">Transmembrane helix</keyword>
<evidence type="ECO:0000313" key="4">
    <source>
        <dbReference type="EMBL" id="GAG85695.1"/>
    </source>
</evidence>
<dbReference type="InterPro" id="IPR007044">
    <property type="entry name" value="Cyclodeamin/CycHdrlase"/>
</dbReference>
<comment type="caution">
    <text evidence="4">The sequence shown here is derived from an EMBL/GenBank/DDBJ whole genome shotgun (WGS) entry which is preliminary data.</text>
</comment>